<feature type="domain" description="EAL" evidence="3">
    <location>
        <begin position="577"/>
        <end position="832"/>
    </location>
</feature>
<dbReference type="InterPro" id="IPR029787">
    <property type="entry name" value="Nucleotide_cyclase"/>
</dbReference>
<dbReference type="Gene3D" id="3.20.20.450">
    <property type="entry name" value="EAL domain"/>
    <property type="match status" value="1"/>
</dbReference>
<dbReference type="NCBIfam" id="TIGR00229">
    <property type="entry name" value="sensory_box"/>
    <property type="match status" value="1"/>
</dbReference>
<dbReference type="InterPro" id="IPR012292">
    <property type="entry name" value="Globin/Proto"/>
</dbReference>
<dbReference type="CDD" id="cd01948">
    <property type="entry name" value="EAL"/>
    <property type="match status" value="1"/>
</dbReference>
<dbReference type="SMART" id="SM00052">
    <property type="entry name" value="EAL"/>
    <property type="match status" value="1"/>
</dbReference>
<dbReference type="Proteomes" id="UP000032566">
    <property type="component" value="Unassembled WGS sequence"/>
</dbReference>
<dbReference type="SUPFAM" id="SSF46458">
    <property type="entry name" value="Globin-like"/>
    <property type="match status" value="1"/>
</dbReference>
<dbReference type="Pfam" id="PF00990">
    <property type="entry name" value="GGDEF"/>
    <property type="match status" value="1"/>
</dbReference>
<dbReference type="InterPro" id="IPR000014">
    <property type="entry name" value="PAS"/>
</dbReference>
<dbReference type="InterPro" id="IPR044398">
    <property type="entry name" value="Globin-sensor_dom"/>
</dbReference>
<sequence length="844" mass="93678">MELNRDFQRRKDFLSLTPEDERALRGLHSLLGDQTPGFVESFYDHLLSFGETRALIPDESTLNRLKKAQSTYFKALVAGVYDRPYLEDRLRVGLAHAKVGLSPGWYLGAYSHYLTELLPRVAKGMGAAQTEELMHTFQALIKVVFLDVGLAIDSYIAHRDDLIADLRDYGAAFANLPYGTMVATSDLKVVFANRAFENLFGFSPSNLRGCPLSNVMDVSHISALIDAAMRQQSARETLEVRPHHNPLAVPVSITAHTLPKTEAGDEQRLLLVFEDLREQTQLTRELLNAQAVANIGTWQTHFDGAITLTPQAARLFGWPMTKPFTYAQFLTSIHEDDRVRVDAEWNAGLRLGRFRFECRVQSSPRVRWVEMRGVIEKGRTDQPIRGYGTVLDITDRKTTEHAMERLAFYDSLTGLPNRTNGMMLAQQMLDQARQAGVAVAVLFVDFDRFKEINDTHGHIVGDNVLSELAARFRSACAKNDVFARVGGDEFMRAYKLAPGEDPLERAKQLQHALGLPVVFDSLKFEVGASIGVALFPEHGDSVEDLLKYADIAMCDIKGRGGDSLLFNEALALKLERRISLGAKLAHALAHSQLQLHYQPKVHLATGTLCGVEALSRWCDEEGQWISPAEFIPVAEERGLINELGDWTLVQAARDIRYWQEAGATVVPRVAVNVSAAQMMDEGFAERALHLVRAQGVEPSMIELEMTESALMNEPEKARHAASRLVQAGFCLSIDDFGTGYSSLERLQSFPVFKLKIDMSFVRDMDTHAGNRAIVTAVIGMAKALKLETVAEGVETAAQAALLAELHCDEAQGYLYSKALSPQVLLQRWLQQPSTETAPGSTPKA</sequence>
<dbReference type="InterPro" id="IPR001633">
    <property type="entry name" value="EAL_dom"/>
</dbReference>
<dbReference type="Pfam" id="PF11563">
    <property type="entry name" value="Protoglobin"/>
    <property type="match status" value="1"/>
</dbReference>
<dbReference type="Gene3D" id="1.10.490.10">
    <property type="entry name" value="Globins"/>
    <property type="match status" value="1"/>
</dbReference>
<dbReference type="SMART" id="SM00091">
    <property type="entry name" value="PAS"/>
    <property type="match status" value="2"/>
</dbReference>
<dbReference type="InterPro" id="IPR035965">
    <property type="entry name" value="PAS-like_dom_sf"/>
</dbReference>
<dbReference type="InterPro" id="IPR035919">
    <property type="entry name" value="EAL_sf"/>
</dbReference>
<evidence type="ECO:0000313" key="5">
    <source>
        <dbReference type="EMBL" id="KJA09952.1"/>
    </source>
</evidence>
<dbReference type="SUPFAM" id="SSF141868">
    <property type="entry name" value="EAL domain-like"/>
    <property type="match status" value="1"/>
</dbReference>
<dbReference type="CDD" id="cd00130">
    <property type="entry name" value="PAS"/>
    <property type="match status" value="1"/>
</dbReference>
<protein>
    <recommendedName>
        <fullName evidence="1">Diguanylate cyclase DosC</fullName>
    </recommendedName>
    <alternativeName>
        <fullName evidence="2">Direct oxygen-sensing cyclase</fullName>
    </alternativeName>
</protein>
<dbReference type="InterPro" id="IPR052155">
    <property type="entry name" value="Biofilm_reg_signaling"/>
</dbReference>
<name>A0A0D7K7L1_9BURK</name>
<dbReference type="CDD" id="cd01949">
    <property type="entry name" value="GGDEF"/>
    <property type="match status" value="1"/>
</dbReference>
<organism evidence="5 6">
    <name type="scientific">Acidovorax temperans</name>
    <dbReference type="NCBI Taxonomy" id="80878"/>
    <lineage>
        <taxon>Bacteria</taxon>
        <taxon>Pseudomonadati</taxon>
        <taxon>Pseudomonadota</taxon>
        <taxon>Betaproteobacteria</taxon>
        <taxon>Burkholderiales</taxon>
        <taxon>Comamonadaceae</taxon>
        <taxon>Acidovorax</taxon>
    </lineage>
</organism>
<evidence type="ECO:0000259" key="4">
    <source>
        <dbReference type="PROSITE" id="PS50887"/>
    </source>
</evidence>
<dbReference type="InterPro" id="IPR009050">
    <property type="entry name" value="Globin-like_sf"/>
</dbReference>
<dbReference type="STRING" id="80878.RP29_13805"/>
<gene>
    <name evidence="5" type="ORF">RP29_13805</name>
</gene>
<dbReference type="GO" id="GO:0020037">
    <property type="term" value="F:heme binding"/>
    <property type="evidence" value="ECO:0007669"/>
    <property type="project" value="InterPro"/>
</dbReference>
<dbReference type="InterPro" id="IPR043128">
    <property type="entry name" value="Rev_trsase/Diguanyl_cyclase"/>
</dbReference>
<evidence type="ECO:0000256" key="1">
    <source>
        <dbReference type="ARBA" id="ARBA00015125"/>
    </source>
</evidence>
<dbReference type="SUPFAM" id="SSF55785">
    <property type="entry name" value="PYP-like sensor domain (PAS domain)"/>
    <property type="match status" value="2"/>
</dbReference>
<dbReference type="SUPFAM" id="SSF55073">
    <property type="entry name" value="Nucleotide cyclase"/>
    <property type="match status" value="1"/>
</dbReference>
<dbReference type="PATRIC" id="fig|80878.5.peg.2542"/>
<dbReference type="SMART" id="SM00267">
    <property type="entry name" value="GGDEF"/>
    <property type="match status" value="1"/>
</dbReference>
<dbReference type="GO" id="GO:0019825">
    <property type="term" value="F:oxygen binding"/>
    <property type="evidence" value="ECO:0007669"/>
    <property type="project" value="InterPro"/>
</dbReference>
<proteinExistence type="predicted"/>
<evidence type="ECO:0000259" key="3">
    <source>
        <dbReference type="PROSITE" id="PS50883"/>
    </source>
</evidence>
<comment type="caution">
    <text evidence="5">The sequence shown here is derived from an EMBL/GenBank/DDBJ whole genome shotgun (WGS) entry which is preliminary data.</text>
</comment>
<evidence type="ECO:0000256" key="2">
    <source>
        <dbReference type="ARBA" id="ARBA00029839"/>
    </source>
</evidence>
<dbReference type="Gene3D" id="3.30.70.270">
    <property type="match status" value="1"/>
</dbReference>
<accession>A0A0D7K7L1</accession>
<keyword evidence="6" id="KW-1185">Reference proteome</keyword>
<dbReference type="PROSITE" id="PS50887">
    <property type="entry name" value="GGDEF"/>
    <property type="match status" value="1"/>
</dbReference>
<dbReference type="Gene3D" id="2.10.70.100">
    <property type="match status" value="1"/>
</dbReference>
<dbReference type="PANTHER" id="PTHR44757">
    <property type="entry name" value="DIGUANYLATE CYCLASE DGCP"/>
    <property type="match status" value="1"/>
</dbReference>
<feature type="domain" description="GGDEF" evidence="4">
    <location>
        <begin position="437"/>
        <end position="569"/>
    </location>
</feature>
<dbReference type="Pfam" id="PF00563">
    <property type="entry name" value="EAL"/>
    <property type="match status" value="1"/>
</dbReference>
<dbReference type="PANTHER" id="PTHR44757:SF2">
    <property type="entry name" value="BIOFILM ARCHITECTURE MAINTENANCE PROTEIN MBAA"/>
    <property type="match status" value="1"/>
</dbReference>
<dbReference type="EMBL" id="JXYQ01000044">
    <property type="protein sequence ID" value="KJA09952.1"/>
    <property type="molecule type" value="Genomic_DNA"/>
</dbReference>
<dbReference type="InterPro" id="IPR000160">
    <property type="entry name" value="GGDEF_dom"/>
</dbReference>
<dbReference type="NCBIfam" id="TIGR00254">
    <property type="entry name" value="GGDEF"/>
    <property type="match status" value="1"/>
</dbReference>
<dbReference type="Pfam" id="PF08448">
    <property type="entry name" value="PAS_4"/>
    <property type="match status" value="1"/>
</dbReference>
<reference evidence="5 6" key="1">
    <citation type="submission" date="2014-12" db="EMBL/GenBank/DDBJ databases">
        <title>Isolation of bacteria from lake water.</title>
        <authorList>
            <person name="Sheng K.-Y."/>
            <person name="Chin P.-S."/>
            <person name="Chan K.-G."/>
            <person name="Tan G.S."/>
        </authorList>
    </citation>
    <scope>NUCLEOTIDE SEQUENCE [LARGE SCALE GENOMIC DNA]</scope>
    <source>
        <strain evidence="5 6">KY4</strain>
    </source>
</reference>
<dbReference type="PROSITE" id="PS50883">
    <property type="entry name" value="EAL"/>
    <property type="match status" value="1"/>
</dbReference>
<dbReference type="Gene3D" id="3.30.450.20">
    <property type="entry name" value="PAS domain"/>
    <property type="match status" value="2"/>
</dbReference>
<evidence type="ECO:0000313" key="6">
    <source>
        <dbReference type="Proteomes" id="UP000032566"/>
    </source>
</evidence>
<dbReference type="AlphaFoldDB" id="A0A0D7K7L1"/>
<dbReference type="InterPro" id="IPR013656">
    <property type="entry name" value="PAS_4"/>
</dbReference>